<protein>
    <submittedName>
        <fullName evidence="1">Uncharacterized protein</fullName>
    </submittedName>
</protein>
<evidence type="ECO:0000313" key="1">
    <source>
        <dbReference type="EMBL" id="KAJ3521171.1"/>
    </source>
</evidence>
<sequence length="118" mass="12616">MKYLRGGLTQRIATLGGQAGISQYCERAQRASLCLGLGDLRAAENLSSPFLPGTIPTLAEPCTYCPSRSQCTVTAQLRLRSNRRISVAVGVDAESLRNRRGHGSTKLPDRAGVDLQGS</sequence>
<evidence type="ECO:0000313" key="2">
    <source>
        <dbReference type="Proteomes" id="UP001148629"/>
    </source>
</evidence>
<gene>
    <name evidence="1" type="ORF">NM208_g13413</name>
</gene>
<keyword evidence="2" id="KW-1185">Reference proteome</keyword>
<proteinExistence type="predicted"/>
<reference evidence="1" key="1">
    <citation type="submission" date="2022-08" db="EMBL/GenBank/DDBJ databases">
        <title>Genome Sequence of Fusarium decemcellulare.</title>
        <authorList>
            <person name="Buettner E."/>
        </authorList>
    </citation>
    <scope>NUCLEOTIDE SEQUENCE</scope>
    <source>
        <strain evidence="1">Babe19</strain>
    </source>
</reference>
<comment type="caution">
    <text evidence="1">The sequence shown here is derived from an EMBL/GenBank/DDBJ whole genome shotgun (WGS) entry which is preliminary data.</text>
</comment>
<name>A0ACC1RJZ3_9HYPO</name>
<dbReference type="EMBL" id="JANRMS010002733">
    <property type="protein sequence ID" value="KAJ3521171.1"/>
    <property type="molecule type" value="Genomic_DNA"/>
</dbReference>
<organism evidence="1 2">
    <name type="scientific">Fusarium decemcellulare</name>
    <dbReference type="NCBI Taxonomy" id="57161"/>
    <lineage>
        <taxon>Eukaryota</taxon>
        <taxon>Fungi</taxon>
        <taxon>Dikarya</taxon>
        <taxon>Ascomycota</taxon>
        <taxon>Pezizomycotina</taxon>
        <taxon>Sordariomycetes</taxon>
        <taxon>Hypocreomycetidae</taxon>
        <taxon>Hypocreales</taxon>
        <taxon>Nectriaceae</taxon>
        <taxon>Fusarium</taxon>
        <taxon>Fusarium decemcellulare species complex</taxon>
    </lineage>
</organism>
<accession>A0ACC1RJZ3</accession>
<dbReference type="Proteomes" id="UP001148629">
    <property type="component" value="Unassembled WGS sequence"/>
</dbReference>